<dbReference type="RefSeq" id="XP_014671144.1">
    <property type="nucleotide sequence ID" value="XM_014815658.1"/>
</dbReference>
<proteinExistence type="inferred from homology"/>
<evidence type="ECO:0000256" key="8">
    <source>
        <dbReference type="ARBA" id="ARBA00022787"/>
    </source>
</evidence>
<dbReference type="Gene3D" id="1.20.120.550">
    <property type="entry name" value="Membrane associated eicosanoid/glutathione metabolism-like domain"/>
    <property type="match status" value="1"/>
</dbReference>
<comment type="catalytic activity">
    <reaction evidence="16">
        <text>RX + glutathione = an S-substituted glutathione + a halide anion + H(+)</text>
        <dbReference type="Rhea" id="RHEA:16437"/>
        <dbReference type="ChEBI" id="CHEBI:15378"/>
        <dbReference type="ChEBI" id="CHEBI:16042"/>
        <dbReference type="ChEBI" id="CHEBI:17792"/>
        <dbReference type="ChEBI" id="CHEBI:57925"/>
        <dbReference type="ChEBI" id="CHEBI:90779"/>
        <dbReference type="EC" id="2.5.1.18"/>
    </reaction>
    <physiologicalReaction direction="left-to-right" evidence="16">
        <dbReference type="Rhea" id="RHEA:16438"/>
    </physiologicalReaction>
</comment>
<evidence type="ECO:0000256" key="17">
    <source>
        <dbReference type="SAM" id="Phobius"/>
    </source>
</evidence>
<dbReference type="InterPro" id="IPR023352">
    <property type="entry name" value="MAPEG-like_dom_sf"/>
</dbReference>
<comment type="similarity">
    <text evidence="4">Belongs to the MAPEG family.</text>
</comment>
<accession>A0ABM1EG23</accession>
<reference evidence="19" key="1">
    <citation type="submission" date="2025-08" db="UniProtKB">
        <authorList>
            <consortium name="RefSeq"/>
        </authorList>
    </citation>
    <scope>IDENTIFICATION</scope>
</reference>
<dbReference type="EC" id="2.5.1.18" evidence="5"/>
<evidence type="ECO:0000256" key="9">
    <source>
        <dbReference type="ARBA" id="ARBA00022824"/>
    </source>
</evidence>
<keyword evidence="11" id="KW-0007">Acetylation</keyword>
<evidence type="ECO:0000256" key="6">
    <source>
        <dbReference type="ARBA" id="ARBA00022679"/>
    </source>
</evidence>
<evidence type="ECO:0000256" key="2">
    <source>
        <dbReference type="ARBA" id="ARBA00004294"/>
    </source>
</evidence>
<keyword evidence="8" id="KW-1000">Mitochondrion outer membrane</keyword>
<dbReference type="PANTHER" id="PTHR10689:SF6">
    <property type="entry name" value="MICROSOMAL GLUTATHIONE S-TRANSFERASE 1"/>
    <property type="match status" value="1"/>
</dbReference>
<evidence type="ECO:0000256" key="7">
    <source>
        <dbReference type="ARBA" id="ARBA00022692"/>
    </source>
</evidence>
<evidence type="ECO:0000256" key="16">
    <source>
        <dbReference type="ARBA" id="ARBA00049385"/>
    </source>
</evidence>
<keyword evidence="7 17" id="KW-0812">Transmembrane</keyword>
<gene>
    <name evidence="19" type="primary">LOC106811918</name>
</gene>
<keyword evidence="12" id="KW-0496">Mitochondrion</keyword>
<evidence type="ECO:0000256" key="5">
    <source>
        <dbReference type="ARBA" id="ARBA00012452"/>
    </source>
</evidence>
<evidence type="ECO:0000313" key="18">
    <source>
        <dbReference type="Proteomes" id="UP000695022"/>
    </source>
</evidence>
<keyword evidence="18" id="KW-1185">Reference proteome</keyword>
<dbReference type="SUPFAM" id="SSF161084">
    <property type="entry name" value="MAPEG domain-like"/>
    <property type="match status" value="1"/>
</dbReference>
<dbReference type="InterPro" id="IPR040162">
    <property type="entry name" value="MGST1-like"/>
</dbReference>
<organism evidence="18 19">
    <name type="scientific">Priapulus caudatus</name>
    <name type="common">Priapulid worm</name>
    <dbReference type="NCBI Taxonomy" id="37621"/>
    <lineage>
        <taxon>Eukaryota</taxon>
        <taxon>Metazoa</taxon>
        <taxon>Ecdysozoa</taxon>
        <taxon>Scalidophora</taxon>
        <taxon>Priapulida</taxon>
        <taxon>Priapulimorpha</taxon>
        <taxon>Priapulimorphida</taxon>
        <taxon>Priapulidae</taxon>
        <taxon>Priapulus</taxon>
    </lineage>
</organism>
<evidence type="ECO:0000256" key="13">
    <source>
        <dbReference type="ARBA" id="ARBA00023136"/>
    </source>
</evidence>
<keyword evidence="13 17" id="KW-0472">Membrane</keyword>
<evidence type="ECO:0000256" key="12">
    <source>
        <dbReference type="ARBA" id="ARBA00023128"/>
    </source>
</evidence>
<comment type="subunit">
    <text evidence="14">Homotrimer; The trimer binds only one molecule of glutathione.</text>
</comment>
<sequence length="151" mass="16942">MASPFSFDNDVFSSFAFYGTASVVKMMMMSILTSKQRMKNKAWVNPEDFEVRGYEVKPTTSDLDVERVRRNHQNDIENIIPFAIIGLLYVATGPCETAAKWHFRVFAAARLAHTIAYQSGRSRPRGLCFAVGNVATLSMAVQVLMHAAKSW</sequence>
<evidence type="ECO:0000256" key="10">
    <source>
        <dbReference type="ARBA" id="ARBA00022989"/>
    </source>
</evidence>
<dbReference type="GeneID" id="106811918"/>
<dbReference type="PANTHER" id="PTHR10689">
    <property type="entry name" value="MICROSOMAL GLUTATHIONE S-TRANSFERASE 1"/>
    <property type="match status" value="1"/>
</dbReference>
<feature type="transmembrane region" description="Helical" evidence="17">
    <location>
        <begin position="12"/>
        <end position="32"/>
    </location>
</feature>
<dbReference type="Pfam" id="PF01124">
    <property type="entry name" value="MAPEG"/>
    <property type="match status" value="1"/>
</dbReference>
<name>A0ABM1EG23_PRICU</name>
<evidence type="ECO:0000256" key="15">
    <source>
        <dbReference type="ARBA" id="ARBA00039397"/>
    </source>
</evidence>
<protein>
    <recommendedName>
        <fullName evidence="15">Microsomal glutathione S-transferase 1</fullName>
        <ecNumber evidence="5">2.5.1.18</ecNumber>
    </recommendedName>
</protein>
<evidence type="ECO:0000256" key="11">
    <source>
        <dbReference type="ARBA" id="ARBA00022990"/>
    </source>
</evidence>
<keyword evidence="9" id="KW-0256">Endoplasmic reticulum</keyword>
<comment type="function">
    <text evidence="1">Conjugation of reduced glutathione to a wide number of exogenous and endogenous hydrophobic electrophiles.</text>
</comment>
<keyword evidence="6" id="KW-0808">Transferase</keyword>
<keyword evidence="10 17" id="KW-1133">Transmembrane helix</keyword>
<evidence type="ECO:0000256" key="1">
    <source>
        <dbReference type="ARBA" id="ARBA00003701"/>
    </source>
</evidence>
<evidence type="ECO:0000313" key="19">
    <source>
        <dbReference type="RefSeq" id="XP_014671144.1"/>
    </source>
</evidence>
<evidence type="ECO:0000256" key="3">
    <source>
        <dbReference type="ARBA" id="ARBA00004477"/>
    </source>
</evidence>
<dbReference type="Proteomes" id="UP000695022">
    <property type="component" value="Unplaced"/>
</dbReference>
<dbReference type="InterPro" id="IPR001129">
    <property type="entry name" value="Membr-assoc_MAPEG"/>
</dbReference>
<evidence type="ECO:0000256" key="4">
    <source>
        <dbReference type="ARBA" id="ARBA00010459"/>
    </source>
</evidence>
<feature type="transmembrane region" description="Helical" evidence="17">
    <location>
        <begin position="127"/>
        <end position="148"/>
    </location>
</feature>
<comment type="subcellular location">
    <subcellularLocation>
        <location evidence="3">Endoplasmic reticulum membrane</location>
        <topology evidence="3">Multi-pass membrane protein</topology>
    </subcellularLocation>
    <subcellularLocation>
        <location evidence="2">Mitochondrion outer membrane</location>
    </subcellularLocation>
</comment>
<evidence type="ECO:0000256" key="14">
    <source>
        <dbReference type="ARBA" id="ARBA00038540"/>
    </source>
</evidence>